<accession>A0ABV8SZ65</accession>
<dbReference type="CDD" id="cd05930">
    <property type="entry name" value="A_NRPS"/>
    <property type="match status" value="1"/>
</dbReference>
<protein>
    <submittedName>
        <fullName evidence="2">Amino acid adenylation domain-containing protein</fullName>
    </submittedName>
</protein>
<evidence type="ECO:0000259" key="1">
    <source>
        <dbReference type="PROSITE" id="PS50075"/>
    </source>
</evidence>
<proteinExistence type="predicted"/>
<dbReference type="InterPro" id="IPR036736">
    <property type="entry name" value="ACP-like_sf"/>
</dbReference>
<dbReference type="SUPFAM" id="SSF56801">
    <property type="entry name" value="Acetyl-CoA synthetase-like"/>
    <property type="match status" value="2"/>
</dbReference>
<evidence type="ECO:0000313" key="2">
    <source>
        <dbReference type="EMBL" id="MFC4311634.1"/>
    </source>
</evidence>
<name>A0ABV8SZ65_9GAMM</name>
<dbReference type="Pfam" id="PF00501">
    <property type="entry name" value="AMP-binding"/>
    <property type="match status" value="2"/>
</dbReference>
<dbReference type="InterPro" id="IPR020845">
    <property type="entry name" value="AMP-binding_CS"/>
</dbReference>
<dbReference type="Gene3D" id="1.10.1200.10">
    <property type="entry name" value="ACP-like"/>
    <property type="match status" value="1"/>
</dbReference>
<dbReference type="CDD" id="cd17651">
    <property type="entry name" value="A_NRPS_VisG_like"/>
    <property type="match status" value="1"/>
</dbReference>
<dbReference type="Gene3D" id="3.30.300.30">
    <property type="match status" value="2"/>
</dbReference>
<dbReference type="NCBIfam" id="TIGR01733">
    <property type="entry name" value="AA-adenyl-dom"/>
    <property type="match status" value="2"/>
</dbReference>
<dbReference type="Gene3D" id="3.30.559.10">
    <property type="entry name" value="Chloramphenicol acetyltransferase-like domain"/>
    <property type="match status" value="1"/>
</dbReference>
<sequence>MPGSASLLVHQIFEEQVRKAPNAIAVAHNESRLTYAQLNSRANRVAHYLQRRGVGPDQVVGMCIDRCPEMIIGLLAILKAGGAYLPLDPAYPLKRLQHMLADAAPSLVIVDEPHQERLRAAGAEVLALKAIVREAESFDDRNPAGVEHDGTSQNLVYVIYTSGSTGRPKGVAMTHHSMVNLVEWCGANVGIDVGRSVLQFAALSFDVAFQETFATLCNGGTLALLDEWTRKDAQALMELLEKLSIQTLFIPPLMLQSLAQHCKSVGAKMPSELKDVITAGEQLRISSEVLSLFVSLGGCRLHNHYGPTETHVVSSFSLMGNPAAWPTLPPIGRPIPNTELYVLDERLRPVLEGGVGEIYVAGAGVARGYLRQSALTAERFIANPYSDEATGRMYKTGDQGRWLPEGTLEYVGRIDSQVKIRGYRIELGEIEAQLAYHPHVRESAVVARESELGERRLVAYVTLRDQCHLEIDELRSHLKSALPEFMVPSAFAILDHFPLTAIGKLDRQALPSPDIDAFRRSYIPPQGKAEQTLASIWRDLLGIEQVGREDNFFELGGHSLKLVTMMERLRQVGQSVSARSIYEKPTLASLARELLEEPATRFEVPPNLIPPDCCEITPDMLSMLQIEALHIARISASVPGGAKNIQDIYPLAPLQEGVLFHHKLDGHAGDTYVLPMLFEVSSRRRVTDLVCAIQSVIDRHDILRTAILWRNLPRPVQVVYRKAELPVEEFVLKLDADPLDQLNERMRPECQRLELAKAPLMRLQVAQGADERWYCLLQFHHLICDHESLETMIAEVGAYADGKAQSLPAPVPYRVHVAQALENVRTNDAESFFRKKLGEVEDSTIAFGLSDVRGDGSRIDEARRLLDSALTQRIRKQARLLGVTPAILFHAAWALVVAKTSGRDDVVFGTVLLGRLQGEAGALRTLGLFINTLPVRFRLNGVTAGSLIAQVHQELVELLDHEQASLAAAQRCSGIAGSAPLFNTLLNYLHSTLHLETEKTDVASGVQVLASKEWTNYPITLCVDDQGEGFVLTAQTDRSVEPTRVLGFAAEALESLVDALETKPDAPALSLSILPETEWSQVIRSFNATLSDGRHEKLIHELFQEQARRTPDAPAVVQEDRSLSFSQLNVRSNQLARYLREMGVRPDSVVALFVERSIGMLVGLFGVLKAGGAYLPLDPTNPIDRVEQVLSDAAPMIVLTHDALRRSLGRTEAKVIALDAHWNEISKCDQGDLASQLTGLTSRNLAYVIYTSGSTGKPKGVLVEHRSVVNYTDYAIEKFDVTFGEGTLIATSLSFDLGLTGLYSTLLCGRAVRLCSDRDGIPSLVADARRSKNLAPLKLTPSHLPLLEPSLRSGDLAGSIRVLVLGGEPLHSTAVQLWRMYAPGTRIFNHYGPTEATIGCIVNEITSDEAGAIPIGRPISNTQIYVLDRCLQPVPIGVVGEIYIGGVGVARGYLNRPGATSERFVADPFSSSGVRLYRTGDVGRWRIDGAIEYVGRIDHQVKVRGYRVELGEIEAQLLGNPWVQEAAVLVREDVTGEKRLVAYVVGAHKAVVRVSEETPGRLRSDVVTAWESVHEETYRTNPVKGPSYIGWDSSYTGQPIPEVQMQEWLSCTVERIR</sequence>
<feature type="domain" description="Carrier" evidence="1">
    <location>
        <begin position="524"/>
        <end position="598"/>
    </location>
</feature>
<dbReference type="Proteomes" id="UP001595904">
    <property type="component" value="Unassembled WGS sequence"/>
</dbReference>
<dbReference type="InterPro" id="IPR001242">
    <property type="entry name" value="Condensation_dom"/>
</dbReference>
<dbReference type="RefSeq" id="WP_380600341.1">
    <property type="nucleotide sequence ID" value="NZ_JBHSDU010000005.1"/>
</dbReference>
<reference evidence="3" key="1">
    <citation type="journal article" date="2019" name="Int. J. Syst. Evol. Microbiol.">
        <title>The Global Catalogue of Microorganisms (GCM) 10K type strain sequencing project: providing services to taxonomists for standard genome sequencing and annotation.</title>
        <authorList>
            <consortium name="The Broad Institute Genomics Platform"/>
            <consortium name="The Broad Institute Genome Sequencing Center for Infectious Disease"/>
            <person name="Wu L."/>
            <person name="Ma J."/>
        </authorList>
    </citation>
    <scope>NUCLEOTIDE SEQUENCE [LARGE SCALE GENOMIC DNA]</scope>
    <source>
        <strain evidence="3">CGMCC 1.10759</strain>
    </source>
</reference>
<dbReference type="PROSITE" id="PS50075">
    <property type="entry name" value="CARRIER"/>
    <property type="match status" value="1"/>
</dbReference>
<dbReference type="PANTHER" id="PTHR45527">
    <property type="entry name" value="NONRIBOSOMAL PEPTIDE SYNTHETASE"/>
    <property type="match status" value="1"/>
</dbReference>
<dbReference type="SUPFAM" id="SSF52777">
    <property type="entry name" value="CoA-dependent acyltransferases"/>
    <property type="match status" value="2"/>
</dbReference>
<comment type="caution">
    <text evidence="2">The sequence shown here is derived from an EMBL/GenBank/DDBJ whole genome shotgun (WGS) entry which is preliminary data.</text>
</comment>
<dbReference type="PANTHER" id="PTHR45527:SF1">
    <property type="entry name" value="FATTY ACID SYNTHASE"/>
    <property type="match status" value="1"/>
</dbReference>
<dbReference type="SUPFAM" id="SSF47336">
    <property type="entry name" value="ACP-like"/>
    <property type="match status" value="1"/>
</dbReference>
<organism evidence="2 3">
    <name type="scientific">Steroidobacter flavus</name>
    <dbReference type="NCBI Taxonomy" id="1842136"/>
    <lineage>
        <taxon>Bacteria</taxon>
        <taxon>Pseudomonadati</taxon>
        <taxon>Pseudomonadota</taxon>
        <taxon>Gammaproteobacteria</taxon>
        <taxon>Steroidobacterales</taxon>
        <taxon>Steroidobacteraceae</taxon>
        <taxon>Steroidobacter</taxon>
    </lineage>
</organism>
<dbReference type="Gene3D" id="2.30.38.10">
    <property type="entry name" value="Luciferase, Domain 3"/>
    <property type="match status" value="2"/>
</dbReference>
<dbReference type="Pfam" id="PF00668">
    <property type="entry name" value="Condensation"/>
    <property type="match status" value="1"/>
</dbReference>
<dbReference type="InterPro" id="IPR000873">
    <property type="entry name" value="AMP-dep_synth/lig_dom"/>
</dbReference>
<dbReference type="CDD" id="cd19544">
    <property type="entry name" value="E-C_NRPS"/>
    <property type="match status" value="1"/>
</dbReference>
<dbReference type="InterPro" id="IPR045851">
    <property type="entry name" value="AMP-bd_C_sf"/>
</dbReference>
<dbReference type="InterPro" id="IPR023213">
    <property type="entry name" value="CAT-like_dom_sf"/>
</dbReference>
<dbReference type="InterPro" id="IPR009081">
    <property type="entry name" value="PP-bd_ACP"/>
</dbReference>
<dbReference type="Pfam" id="PF00550">
    <property type="entry name" value="PP-binding"/>
    <property type="match status" value="1"/>
</dbReference>
<dbReference type="NCBIfam" id="NF003417">
    <property type="entry name" value="PRK04813.1"/>
    <property type="match status" value="2"/>
</dbReference>
<keyword evidence="3" id="KW-1185">Reference proteome</keyword>
<dbReference type="Pfam" id="PF13193">
    <property type="entry name" value="AMP-binding_C"/>
    <property type="match status" value="1"/>
</dbReference>
<feature type="non-terminal residue" evidence="2">
    <location>
        <position position="1617"/>
    </location>
</feature>
<dbReference type="Gene3D" id="3.30.559.30">
    <property type="entry name" value="Nonribosomal peptide synthetase, condensation domain"/>
    <property type="match status" value="1"/>
</dbReference>
<dbReference type="Gene3D" id="3.40.50.980">
    <property type="match status" value="4"/>
</dbReference>
<gene>
    <name evidence="2" type="ORF">ACFPN2_21270</name>
</gene>
<dbReference type="PROSITE" id="PS00455">
    <property type="entry name" value="AMP_BINDING"/>
    <property type="match status" value="2"/>
</dbReference>
<dbReference type="InterPro" id="IPR010071">
    <property type="entry name" value="AA_adenyl_dom"/>
</dbReference>
<dbReference type="EMBL" id="JBHSDU010000005">
    <property type="protein sequence ID" value="MFC4311634.1"/>
    <property type="molecule type" value="Genomic_DNA"/>
</dbReference>
<dbReference type="InterPro" id="IPR025110">
    <property type="entry name" value="AMP-bd_C"/>
</dbReference>
<evidence type="ECO:0000313" key="3">
    <source>
        <dbReference type="Proteomes" id="UP001595904"/>
    </source>
</evidence>